<dbReference type="SUPFAM" id="SSF53448">
    <property type="entry name" value="Nucleotide-diphospho-sugar transferases"/>
    <property type="match status" value="1"/>
</dbReference>
<dbReference type="EC" id="2.4.-.-" evidence="2"/>
<accession>A0A7W8UM68</accession>
<dbReference type="Proteomes" id="UP000528824">
    <property type="component" value="Unassembled WGS sequence"/>
</dbReference>
<feature type="domain" description="Glycosyltransferase 2-like" evidence="1">
    <location>
        <begin position="10"/>
        <end position="135"/>
    </location>
</feature>
<gene>
    <name evidence="2" type="ORF">GGI59_000977</name>
</gene>
<dbReference type="PANTHER" id="PTHR22916:SF3">
    <property type="entry name" value="UDP-GLCNAC:BETAGAL BETA-1,3-N-ACETYLGLUCOSAMINYLTRANSFERASE-LIKE PROTEIN 1"/>
    <property type="match status" value="1"/>
</dbReference>
<organism evidence="2 3">
    <name type="scientific">Rhizobium lentis</name>
    <dbReference type="NCBI Taxonomy" id="1138194"/>
    <lineage>
        <taxon>Bacteria</taxon>
        <taxon>Pseudomonadati</taxon>
        <taxon>Pseudomonadota</taxon>
        <taxon>Alphaproteobacteria</taxon>
        <taxon>Hyphomicrobiales</taxon>
        <taxon>Rhizobiaceae</taxon>
        <taxon>Rhizobium/Agrobacterium group</taxon>
        <taxon>Rhizobium</taxon>
    </lineage>
</organism>
<sequence>MYELQRIDVSVVIAAYNCAPFVDRAINSALSQEDVSLEVIVVDDCSTDNSADVIRALAKQDKRVRLVQLEKNGGPSAARNAGIAASRGTWISVLDADDAFLPNRLSRLLVLGELQNADIVADNFVYFDAVAGSTGNPALRSLPREQIIDLHAFLKQARPYAPEADFGLLKPFYRRSFLDRHAISYRTDCRHGEDFLIYTDILRYGGRFVLLREPGYLYTTRSSGLSRTVIDYKGQIQAMDRLSREPDLIADPKTQHLLIERRRALIRLSVERRCANNLLERRYASLVWSALVDRSNADIPLAMLKRIIRKKRRRSAEP</sequence>
<evidence type="ECO:0000259" key="1">
    <source>
        <dbReference type="Pfam" id="PF00535"/>
    </source>
</evidence>
<dbReference type="InterPro" id="IPR029044">
    <property type="entry name" value="Nucleotide-diphossugar_trans"/>
</dbReference>
<dbReference type="Gene3D" id="3.90.550.10">
    <property type="entry name" value="Spore Coat Polysaccharide Biosynthesis Protein SpsA, Chain A"/>
    <property type="match status" value="1"/>
</dbReference>
<evidence type="ECO:0000313" key="2">
    <source>
        <dbReference type="EMBL" id="MBB5559350.1"/>
    </source>
</evidence>
<dbReference type="GO" id="GO:0016758">
    <property type="term" value="F:hexosyltransferase activity"/>
    <property type="evidence" value="ECO:0007669"/>
    <property type="project" value="UniProtKB-ARBA"/>
</dbReference>
<dbReference type="PANTHER" id="PTHR22916">
    <property type="entry name" value="GLYCOSYLTRANSFERASE"/>
    <property type="match status" value="1"/>
</dbReference>
<evidence type="ECO:0000313" key="3">
    <source>
        <dbReference type="Proteomes" id="UP000528824"/>
    </source>
</evidence>
<proteinExistence type="predicted"/>
<dbReference type="Pfam" id="PF00535">
    <property type="entry name" value="Glycos_transf_2"/>
    <property type="match status" value="1"/>
</dbReference>
<name>A0A7W8UM68_9HYPH</name>
<dbReference type="EMBL" id="JACHBC010000001">
    <property type="protein sequence ID" value="MBB5559350.1"/>
    <property type="molecule type" value="Genomic_DNA"/>
</dbReference>
<dbReference type="InterPro" id="IPR001173">
    <property type="entry name" value="Glyco_trans_2-like"/>
</dbReference>
<reference evidence="2 3" key="1">
    <citation type="submission" date="2020-08" db="EMBL/GenBank/DDBJ databases">
        <title>Genomic Encyclopedia of Type Strains, Phase IV (KMG-V): Genome sequencing to study the core and pangenomes of soil and plant-associated prokaryotes.</title>
        <authorList>
            <person name="Whitman W."/>
        </authorList>
    </citation>
    <scope>NUCLEOTIDE SEQUENCE [LARGE SCALE GENOMIC DNA]</scope>
    <source>
        <strain evidence="2 3">SEMIA 4034</strain>
    </source>
</reference>
<keyword evidence="3" id="KW-1185">Reference proteome</keyword>
<dbReference type="AlphaFoldDB" id="A0A7W8UM68"/>
<keyword evidence="2" id="KW-0808">Transferase</keyword>
<dbReference type="RefSeq" id="WP_183912139.1">
    <property type="nucleotide sequence ID" value="NZ_JACHBB010000001.1"/>
</dbReference>
<protein>
    <submittedName>
        <fullName evidence="2">Succinoglycan biosynthesis protein ExoO</fullName>
        <ecNumber evidence="2">2.4.-.-</ecNumber>
    </submittedName>
</protein>
<dbReference type="CDD" id="cd00761">
    <property type="entry name" value="Glyco_tranf_GTA_type"/>
    <property type="match status" value="1"/>
</dbReference>
<keyword evidence="2" id="KW-0328">Glycosyltransferase</keyword>
<comment type="caution">
    <text evidence="2">The sequence shown here is derived from an EMBL/GenBank/DDBJ whole genome shotgun (WGS) entry which is preliminary data.</text>
</comment>